<dbReference type="VEuPathDB" id="FungiDB:PGTG_21079"/>
<reference evidence="3" key="1">
    <citation type="journal article" date="2011" name="Proc. Natl. Acad. Sci. U.S.A.">
        <title>Obligate biotrophy features unraveled by the genomic analysis of rust fungi.</title>
        <authorList>
            <person name="Duplessis S."/>
            <person name="Cuomo C.A."/>
            <person name="Lin Y.-C."/>
            <person name="Aerts A."/>
            <person name="Tisserant E."/>
            <person name="Veneault-Fourrey C."/>
            <person name="Joly D.L."/>
            <person name="Hacquard S."/>
            <person name="Amselem J."/>
            <person name="Cantarel B.L."/>
            <person name="Chiu R."/>
            <person name="Coutinho P.M."/>
            <person name="Feau N."/>
            <person name="Field M."/>
            <person name="Frey P."/>
            <person name="Gelhaye E."/>
            <person name="Goldberg J."/>
            <person name="Grabherr M.G."/>
            <person name="Kodira C.D."/>
            <person name="Kohler A."/>
            <person name="Kuees U."/>
            <person name="Lindquist E.A."/>
            <person name="Lucas S.M."/>
            <person name="Mago R."/>
            <person name="Mauceli E."/>
            <person name="Morin E."/>
            <person name="Murat C."/>
            <person name="Pangilinan J.L."/>
            <person name="Park R."/>
            <person name="Pearson M."/>
            <person name="Quesneville H."/>
            <person name="Rouhier N."/>
            <person name="Sakthikumar S."/>
            <person name="Salamov A.A."/>
            <person name="Schmutz J."/>
            <person name="Selles B."/>
            <person name="Shapiro H."/>
            <person name="Tanguay P."/>
            <person name="Tuskan G.A."/>
            <person name="Henrissat B."/>
            <person name="Van de Peer Y."/>
            <person name="Rouze P."/>
            <person name="Ellis J.G."/>
            <person name="Dodds P.N."/>
            <person name="Schein J.E."/>
            <person name="Zhong S."/>
            <person name="Hamelin R.C."/>
            <person name="Grigoriev I.V."/>
            <person name="Szabo L.J."/>
            <person name="Martin F."/>
        </authorList>
    </citation>
    <scope>NUCLEOTIDE SEQUENCE [LARGE SCALE GENOMIC DNA]</scope>
    <source>
        <strain evidence="3">CRL 75-36-700-3 / race SCCL</strain>
    </source>
</reference>
<evidence type="ECO:0000256" key="1">
    <source>
        <dbReference type="SAM" id="MobiDB-lite"/>
    </source>
</evidence>
<feature type="compositionally biased region" description="Low complexity" evidence="1">
    <location>
        <begin position="400"/>
        <end position="420"/>
    </location>
</feature>
<dbReference type="OrthoDB" id="10590955at2759"/>
<organism evidence="2 3">
    <name type="scientific">Puccinia graminis f. sp. tritici (strain CRL 75-36-700-3 / race SCCL)</name>
    <name type="common">Black stem rust fungus</name>
    <dbReference type="NCBI Taxonomy" id="418459"/>
    <lineage>
        <taxon>Eukaryota</taxon>
        <taxon>Fungi</taxon>
        <taxon>Dikarya</taxon>
        <taxon>Basidiomycota</taxon>
        <taxon>Pucciniomycotina</taxon>
        <taxon>Pucciniomycetes</taxon>
        <taxon>Pucciniales</taxon>
        <taxon>Pucciniaceae</taxon>
        <taxon>Puccinia</taxon>
    </lineage>
</organism>
<accession>H6QQB9</accession>
<evidence type="ECO:0000313" key="2">
    <source>
        <dbReference type="EMBL" id="EHS62530.1"/>
    </source>
</evidence>
<dbReference type="AlphaFoldDB" id="H6QQB9"/>
<dbReference type="RefSeq" id="XP_003890243.1">
    <property type="nucleotide sequence ID" value="XM_003890194.1"/>
</dbReference>
<feature type="compositionally biased region" description="Polar residues" evidence="1">
    <location>
        <begin position="314"/>
        <end position="323"/>
    </location>
</feature>
<feature type="compositionally biased region" description="Low complexity" evidence="1">
    <location>
        <begin position="198"/>
        <end position="214"/>
    </location>
</feature>
<feature type="region of interest" description="Disordered" evidence="1">
    <location>
        <begin position="198"/>
        <end position="457"/>
    </location>
</feature>
<protein>
    <submittedName>
        <fullName evidence="2">Uncharacterized protein</fullName>
    </submittedName>
</protein>
<dbReference type="KEGG" id="pgr:PGTG_21079"/>
<gene>
    <name evidence="2" type="ORF">PGTG_21079</name>
</gene>
<feature type="compositionally biased region" description="Low complexity" evidence="1">
    <location>
        <begin position="293"/>
        <end position="313"/>
    </location>
</feature>
<feature type="compositionally biased region" description="Polar residues" evidence="1">
    <location>
        <begin position="381"/>
        <end position="399"/>
    </location>
</feature>
<name>H6QQB9_PUCGT</name>
<feature type="compositionally biased region" description="Polar residues" evidence="1">
    <location>
        <begin position="421"/>
        <end position="433"/>
    </location>
</feature>
<feature type="compositionally biased region" description="Polar residues" evidence="1">
    <location>
        <begin position="445"/>
        <end position="457"/>
    </location>
</feature>
<dbReference type="HOGENOM" id="CLU_598694_0_0_1"/>
<evidence type="ECO:0000313" key="3">
    <source>
        <dbReference type="Proteomes" id="UP000008783"/>
    </source>
</evidence>
<sequence>MESMKSRLTYLQHAHSPYAGLAPNLDAYHLMYMEAIEALVEEGTRKLHEADEAHQLYILIVDIPAFPLTDTNHIITSSPITKLTNTPDLKQFRLTDVETIWAILNQKCNATMFTPLLTIDLQAKSLSFYSNKIASALHQFTEICDTISPTAQHRKRSYSWEPTAGLIKSSPTPPVKHVNASVPVSSQSVDLHLLSRYTSTAPPSGVVPSVSTTSNLNKLPPNPSSAESNPHSSAPAVIINATHDPRPSTPSSRASNPSKQPLNSTQDSPADSNSQEETGGSSESVIIVDATSDPRPASPSSSASNPSKESSNSTQQPPVNSNSWEEKTEGSVPVIIDNAISISDPRPVSPSSKQPPNSTQQSSANSNSQGQTTAISAPVIINNSTSDPRPASQSSSVLNPSRPASPSSSASSPSKQPPNSTQDSLADLNSQEETVGISESVITIDATSNPSSIPTKE</sequence>
<proteinExistence type="predicted"/>
<feature type="compositionally biased region" description="Low complexity" evidence="1">
    <location>
        <begin position="354"/>
        <end position="373"/>
    </location>
</feature>
<dbReference type="InParanoid" id="H6QQB9"/>
<keyword evidence="3" id="KW-1185">Reference proteome</keyword>
<dbReference type="Proteomes" id="UP000008783">
    <property type="component" value="Unassembled WGS sequence"/>
</dbReference>
<dbReference type="GeneID" id="13542198"/>
<dbReference type="EMBL" id="DS178271">
    <property type="protein sequence ID" value="EHS62530.1"/>
    <property type="molecule type" value="Genomic_DNA"/>
</dbReference>
<feature type="compositionally biased region" description="Polar residues" evidence="1">
    <location>
        <begin position="249"/>
        <end position="284"/>
    </location>
</feature>